<dbReference type="Proteomes" id="UP001597277">
    <property type="component" value="Unassembled WGS sequence"/>
</dbReference>
<dbReference type="InterPro" id="IPR011706">
    <property type="entry name" value="Cu-oxidase_C"/>
</dbReference>
<dbReference type="InterPro" id="IPR045087">
    <property type="entry name" value="Cu-oxidase_fam"/>
</dbReference>
<dbReference type="Pfam" id="PF07731">
    <property type="entry name" value="Cu-oxidase_2"/>
    <property type="match status" value="1"/>
</dbReference>
<reference evidence="14" key="1">
    <citation type="journal article" date="2019" name="Int. J. Syst. Evol. Microbiol.">
        <title>The Global Catalogue of Microorganisms (GCM) 10K type strain sequencing project: providing services to taxonomists for standard genome sequencing and annotation.</title>
        <authorList>
            <consortium name="The Broad Institute Genomics Platform"/>
            <consortium name="The Broad Institute Genome Sequencing Center for Infectious Disease"/>
            <person name="Wu L."/>
            <person name="Ma J."/>
        </authorList>
    </citation>
    <scope>NUCLEOTIDE SEQUENCE [LARGE SCALE GENOMIC DNA]</scope>
    <source>
        <strain evidence="14">JCM 17130</strain>
    </source>
</reference>
<proteinExistence type="inferred from homology"/>
<evidence type="ECO:0000256" key="1">
    <source>
        <dbReference type="ARBA" id="ARBA00010609"/>
    </source>
</evidence>
<evidence type="ECO:0000256" key="2">
    <source>
        <dbReference type="ARBA" id="ARBA00011245"/>
    </source>
</evidence>
<comment type="caution">
    <text evidence="13">The sequence shown here is derived from an EMBL/GenBank/DDBJ whole genome shotgun (WGS) entry which is preliminary data.</text>
</comment>
<evidence type="ECO:0000256" key="7">
    <source>
        <dbReference type="ARBA" id="ARBA00042896"/>
    </source>
</evidence>
<comment type="similarity">
    <text evidence="1">Belongs to the multicopper oxidase family.</text>
</comment>
<protein>
    <recommendedName>
        <fullName evidence="6">Multicopper oxidase CueO</fullName>
        <ecNumber evidence="5">1.16.3.4</ecNumber>
    </recommendedName>
    <alternativeName>
        <fullName evidence="7">Copper efflux oxidase</fullName>
    </alternativeName>
    <alternativeName>
        <fullName evidence="8">Cuprous oxidase</fullName>
    </alternativeName>
</protein>
<evidence type="ECO:0000256" key="4">
    <source>
        <dbReference type="ARBA" id="ARBA00023002"/>
    </source>
</evidence>
<sequence>MSRAERPHLPGPTRRRALARRTVLAGMLGAGVAALAGCDAIPSTSPVQGQEFDRPLAIPPLAASRLRDGVRVFELTAQEGRTAFAPGIETPTWGFNAAHLGPTLRAARGEQVAVEVTNELSETTSVHWHGMHLPARYDGGPHQPIEPGGTWRPTWRIDQPAATLWYHPHPHGATEEHVYRGLAGLFLLDDEYSRAASLPSEYGVDDVPVIVQDKKFDDAGRLDADSEGNEVGLFGDVVMTNGTVGAYHEVTTERIRLRLLNGSTARTYQFVLADRPFELVATDGGLLDRPVRMDSLRLAPGERAEIVVTMRPRERTVLRSEDPDLGGVAAPFAFGGNDSFDVLQLRAAERLNPSPEPDWQYEDTGLAEAEATVTRTFELQNREINGLRMDMNRIDETVTVGTTEIWEVTNSHPVSHSFHIHDVQFEVLPVDGQAPPPELSGRKDTVYLEPNRTYRLIMRFEDYADPDWPYMYHCHMLLHEDEGMMGQFVVVEPGQRAGEVAHHH</sequence>
<feature type="domain" description="Plastocyanin-like" evidence="12">
    <location>
        <begin position="78"/>
        <end position="191"/>
    </location>
</feature>
<keyword evidence="14" id="KW-1185">Reference proteome</keyword>
<dbReference type="InterPro" id="IPR001117">
    <property type="entry name" value="Cu-oxidase_2nd"/>
</dbReference>
<evidence type="ECO:0000256" key="3">
    <source>
        <dbReference type="ARBA" id="ARBA00022723"/>
    </source>
</evidence>
<dbReference type="InterPro" id="IPR002355">
    <property type="entry name" value="Cu_oxidase_Cu_BS"/>
</dbReference>
<dbReference type="PROSITE" id="PS51318">
    <property type="entry name" value="TAT"/>
    <property type="match status" value="1"/>
</dbReference>
<evidence type="ECO:0000259" key="12">
    <source>
        <dbReference type="Pfam" id="PF07732"/>
    </source>
</evidence>
<gene>
    <name evidence="13" type="ORF">ACFSE6_06765</name>
</gene>
<dbReference type="RefSeq" id="WP_388003938.1">
    <property type="nucleotide sequence ID" value="NZ_JBHUEE010000002.1"/>
</dbReference>
<evidence type="ECO:0000313" key="14">
    <source>
        <dbReference type="Proteomes" id="UP001597277"/>
    </source>
</evidence>
<dbReference type="EC" id="1.16.3.4" evidence="5"/>
<comment type="catalytic activity">
    <reaction evidence="9">
        <text>4 Cu(+) + O2 + 4 H(+) = 4 Cu(2+) + 2 H2O</text>
        <dbReference type="Rhea" id="RHEA:30083"/>
        <dbReference type="ChEBI" id="CHEBI:15377"/>
        <dbReference type="ChEBI" id="CHEBI:15378"/>
        <dbReference type="ChEBI" id="CHEBI:15379"/>
        <dbReference type="ChEBI" id="CHEBI:29036"/>
        <dbReference type="ChEBI" id="CHEBI:49552"/>
        <dbReference type="EC" id="1.16.3.4"/>
    </reaction>
    <physiologicalReaction direction="left-to-right" evidence="9">
        <dbReference type="Rhea" id="RHEA:30084"/>
    </physiologicalReaction>
</comment>
<dbReference type="SUPFAM" id="SSF49503">
    <property type="entry name" value="Cupredoxins"/>
    <property type="match status" value="3"/>
</dbReference>
<dbReference type="Pfam" id="PF07732">
    <property type="entry name" value="Cu-oxidase_3"/>
    <property type="match status" value="1"/>
</dbReference>
<feature type="domain" description="Plastocyanin-like" evidence="10">
    <location>
        <begin position="252"/>
        <end position="311"/>
    </location>
</feature>
<comment type="subunit">
    <text evidence="2">Monomer.</text>
</comment>
<dbReference type="CDD" id="cd04232">
    <property type="entry name" value="CuRO_1_CueO_FtsP"/>
    <property type="match status" value="1"/>
</dbReference>
<dbReference type="InterPro" id="IPR008972">
    <property type="entry name" value="Cupredoxin"/>
</dbReference>
<name>A0ABW4L2J2_9MICO</name>
<dbReference type="Pfam" id="PF00394">
    <property type="entry name" value="Cu-oxidase"/>
    <property type="match status" value="1"/>
</dbReference>
<dbReference type="CDD" id="cd13867">
    <property type="entry name" value="CuRO_2_CueO_FtsP"/>
    <property type="match status" value="1"/>
</dbReference>
<keyword evidence="4" id="KW-0560">Oxidoreductase</keyword>
<dbReference type="PANTHER" id="PTHR48267">
    <property type="entry name" value="CUPREDOXIN SUPERFAMILY PROTEIN"/>
    <property type="match status" value="1"/>
</dbReference>
<evidence type="ECO:0000259" key="11">
    <source>
        <dbReference type="Pfam" id="PF07731"/>
    </source>
</evidence>
<dbReference type="CDD" id="cd13890">
    <property type="entry name" value="CuRO_3_CueO_FtsP"/>
    <property type="match status" value="1"/>
</dbReference>
<dbReference type="Gene3D" id="2.60.40.420">
    <property type="entry name" value="Cupredoxins - blue copper proteins"/>
    <property type="match status" value="3"/>
</dbReference>
<evidence type="ECO:0000256" key="6">
    <source>
        <dbReference type="ARBA" id="ARBA00041027"/>
    </source>
</evidence>
<dbReference type="PANTHER" id="PTHR48267:SF1">
    <property type="entry name" value="BILIRUBIN OXIDASE"/>
    <property type="match status" value="1"/>
</dbReference>
<dbReference type="InterPro" id="IPR011707">
    <property type="entry name" value="Cu-oxidase-like_N"/>
</dbReference>
<dbReference type="InterPro" id="IPR006311">
    <property type="entry name" value="TAT_signal"/>
</dbReference>
<evidence type="ECO:0000313" key="13">
    <source>
        <dbReference type="EMBL" id="MFD1717530.1"/>
    </source>
</evidence>
<organism evidence="13 14">
    <name type="scientific">Georgenia deserti</name>
    <dbReference type="NCBI Taxonomy" id="2093781"/>
    <lineage>
        <taxon>Bacteria</taxon>
        <taxon>Bacillati</taxon>
        <taxon>Actinomycetota</taxon>
        <taxon>Actinomycetes</taxon>
        <taxon>Micrococcales</taxon>
        <taxon>Bogoriellaceae</taxon>
        <taxon>Georgenia</taxon>
    </lineage>
</organism>
<dbReference type="PROSITE" id="PS00080">
    <property type="entry name" value="MULTICOPPER_OXIDASE2"/>
    <property type="match status" value="1"/>
</dbReference>
<keyword evidence="3" id="KW-0479">Metal-binding</keyword>
<evidence type="ECO:0000256" key="9">
    <source>
        <dbReference type="ARBA" id="ARBA00048092"/>
    </source>
</evidence>
<feature type="domain" description="Plastocyanin-like" evidence="11">
    <location>
        <begin position="374"/>
        <end position="491"/>
    </location>
</feature>
<accession>A0ABW4L2J2</accession>
<evidence type="ECO:0000256" key="5">
    <source>
        <dbReference type="ARBA" id="ARBA00038978"/>
    </source>
</evidence>
<dbReference type="EMBL" id="JBHUEE010000002">
    <property type="protein sequence ID" value="MFD1717530.1"/>
    <property type="molecule type" value="Genomic_DNA"/>
</dbReference>
<evidence type="ECO:0000259" key="10">
    <source>
        <dbReference type="Pfam" id="PF00394"/>
    </source>
</evidence>
<evidence type="ECO:0000256" key="8">
    <source>
        <dbReference type="ARBA" id="ARBA00043090"/>
    </source>
</evidence>